<protein>
    <submittedName>
        <fullName evidence="2">Uncharacterized protein</fullName>
    </submittedName>
</protein>
<accession>A0A1S1R8X5</accession>
<proteinExistence type="predicted"/>
<evidence type="ECO:0000313" key="2">
    <source>
        <dbReference type="EMBL" id="OHV42700.1"/>
    </source>
</evidence>
<reference evidence="3" key="1">
    <citation type="submission" date="2016-07" db="EMBL/GenBank/DDBJ databases">
        <title>Frankia sp. NRRL B-16219 Genome sequencing.</title>
        <authorList>
            <person name="Ghodhbane-Gtari F."/>
            <person name="Swanson E."/>
            <person name="Gueddou A."/>
            <person name="Louati M."/>
            <person name="Nouioui I."/>
            <person name="Hezbri K."/>
            <person name="Abebe-Akele F."/>
            <person name="Simpson S."/>
            <person name="Morris K."/>
            <person name="Thomas K."/>
            <person name="Gtari M."/>
            <person name="Tisa L.S."/>
        </authorList>
    </citation>
    <scope>NUCLEOTIDE SEQUENCE [LARGE SCALE GENOMIC DNA]</scope>
    <source>
        <strain evidence="3">NRRL B-16219</strain>
    </source>
</reference>
<comment type="caution">
    <text evidence="2">The sequence shown here is derived from an EMBL/GenBank/DDBJ whole genome shotgun (WGS) entry which is preliminary data.</text>
</comment>
<feature type="region of interest" description="Disordered" evidence="1">
    <location>
        <begin position="66"/>
        <end position="92"/>
    </location>
</feature>
<evidence type="ECO:0000256" key="1">
    <source>
        <dbReference type="SAM" id="MobiDB-lite"/>
    </source>
</evidence>
<organism evidence="2 3">
    <name type="scientific">Parafrankia soli</name>
    <dbReference type="NCBI Taxonomy" id="2599596"/>
    <lineage>
        <taxon>Bacteria</taxon>
        <taxon>Bacillati</taxon>
        <taxon>Actinomycetota</taxon>
        <taxon>Actinomycetes</taxon>
        <taxon>Frankiales</taxon>
        <taxon>Frankiaceae</taxon>
        <taxon>Parafrankia</taxon>
    </lineage>
</organism>
<feature type="compositionally biased region" description="Basic and acidic residues" evidence="1">
    <location>
        <begin position="73"/>
        <end position="85"/>
    </location>
</feature>
<dbReference type="AlphaFoldDB" id="A0A1S1R8X5"/>
<dbReference type="Proteomes" id="UP000179769">
    <property type="component" value="Unassembled WGS sequence"/>
</dbReference>
<dbReference type="EMBL" id="MAXA01000042">
    <property type="protein sequence ID" value="OHV42700.1"/>
    <property type="molecule type" value="Genomic_DNA"/>
</dbReference>
<name>A0A1S1R8X5_9ACTN</name>
<keyword evidence="3" id="KW-1185">Reference proteome</keyword>
<sequence>MLRLPFLNARFEIPHPSGEPMHLGPMTLPSPGKTAYYAGLGLLAVTEVIEWPVVAAIAAGTYVAQHTGTPRGDQLRAEQARHGQREPATVSS</sequence>
<evidence type="ECO:0000313" key="3">
    <source>
        <dbReference type="Proteomes" id="UP000179769"/>
    </source>
</evidence>
<gene>
    <name evidence="2" type="ORF">BBK14_31785</name>
</gene>